<dbReference type="PIRSF" id="PIRSF036426">
    <property type="entry name" value="Sirohaem_synth"/>
    <property type="match status" value="1"/>
</dbReference>
<evidence type="ECO:0000259" key="20">
    <source>
        <dbReference type="Pfam" id="PF14824"/>
    </source>
</evidence>
<dbReference type="Pfam" id="PF00590">
    <property type="entry name" value="TP_methylase"/>
    <property type="match status" value="1"/>
</dbReference>
<keyword evidence="10 15" id="KW-0627">Porphyrin biosynthesis</keyword>
<dbReference type="AlphaFoldDB" id="A0A2T3MSD1"/>
<evidence type="ECO:0000259" key="18">
    <source>
        <dbReference type="Pfam" id="PF00590"/>
    </source>
</evidence>
<comment type="pathway">
    <text evidence="14 15">Cofactor biosynthesis; adenosylcobalamin biosynthesis; precorrin-2 from uroporphyrinogen III: step 1/1.</text>
</comment>
<comment type="pathway">
    <text evidence="15">Cofactor biosynthesis; adenosylcobalamin biosynthesis; sirohydrochlorin from precorrin-2: step 1/1.</text>
</comment>
<dbReference type="FunFam" id="3.30.950.10:FF:000001">
    <property type="entry name" value="Siroheme synthase"/>
    <property type="match status" value="1"/>
</dbReference>
<dbReference type="HAMAP" id="MF_01646">
    <property type="entry name" value="Siroheme_synth"/>
    <property type="match status" value="1"/>
</dbReference>
<feature type="binding site" evidence="15">
    <location>
        <position position="304"/>
    </location>
    <ligand>
        <name>S-adenosyl-L-methionine</name>
        <dbReference type="ChEBI" id="CHEBI:59789"/>
    </ligand>
</feature>
<dbReference type="NCBIfam" id="NF004790">
    <property type="entry name" value="PRK06136.1"/>
    <property type="match status" value="1"/>
</dbReference>
<evidence type="ECO:0000256" key="5">
    <source>
        <dbReference type="ARBA" id="ARBA00022679"/>
    </source>
</evidence>
<dbReference type="SUPFAM" id="SSF53790">
    <property type="entry name" value="Tetrapyrrole methylase"/>
    <property type="match status" value="1"/>
</dbReference>
<dbReference type="InterPro" id="IPR028281">
    <property type="entry name" value="Sirohaem_synthase_central"/>
</dbReference>
<feature type="region of interest" description="Uroporphyrinogen-III C-methyltransferase" evidence="15">
    <location>
        <begin position="214"/>
        <end position="469"/>
    </location>
</feature>
<comment type="catalytic activity">
    <reaction evidence="15">
        <text>siroheme + 2 H(+) = sirohydrochlorin + Fe(2+)</text>
        <dbReference type="Rhea" id="RHEA:24360"/>
        <dbReference type="ChEBI" id="CHEBI:15378"/>
        <dbReference type="ChEBI" id="CHEBI:29033"/>
        <dbReference type="ChEBI" id="CHEBI:58351"/>
        <dbReference type="ChEBI" id="CHEBI:60052"/>
        <dbReference type="EC" id="4.99.1.4"/>
    </reaction>
</comment>
<dbReference type="InterPro" id="IPR036291">
    <property type="entry name" value="NAD(P)-bd_dom_sf"/>
</dbReference>
<dbReference type="Gene3D" id="1.10.8.210">
    <property type="entry name" value="Sirohaem synthase, dimerisation domain"/>
    <property type="match status" value="1"/>
</dbReference>
<dbReference type="GO" id="GO:0051287">
    <property type="term" value="F:NAD binding"/>
    <property type="evidence" value="ECO:0007669"/>
    <property type="project" value="InterPro"/>
</dbReference>
<evidence type="ECO:0000256" key="4">
    <source>
        <dbReference type="ARBA" id="ARBA00022603"/>
    </source>
</evidence>
<dbReference type="Gene3D" id="3.40.1010.10">
    <property type="entry name" value="Cobalt-precorrin-4 Transmethylase, Domain 1"/>
    <property type="match status" value="1"/>
</dbReference>
<evidence type="ECO:0000256" key="8">
    <source>
        <dbReference type="ARBA" id="ARBA00023027"/>
    </source>
</evidence>
<dbReference type="InterPro" id="IPR014777">
    <property type="entry name" value="4pyrrole_Mease_sub1"/>
</dbReference>
<dbReference type="EC" id="2.1.1.107" evidence="15"/>
<comment type="pathway">
    <text evidence="15">Porphyrin-containing compound metabolism; siroheme biosynthesis; siroheme from sirohydrochlorin: step 1/1.</text>
</comment>
<dbReference type="InterPro" id="IPR006367">
    <property type="entry name" value="Sirohaem_synthase_N"/>
</dbReference>
<evidence type="ECO:0000256" key="17">
    <source>
        <dbReference type="RuleBase" id="RU003960"/>
    </source>
</evidence>
<evidence type="ECO:0000313" key="22">
    <source>
        <dbReference type="Proteomes" id="UP000240904"/>
    </source>
</evidence>
<dbReference type="UniPathway" id="UPA00262">
    <property type="reaction ID" value="UER00211"/>
</dbReference>
<comment type="similarity">
    <text evidence="2 17">Belongs to the precorrin methyltransferase family.</text>
</comment>
<evidence type="ECO:0000256" key="16">
    <source>
        <dbReference type="PIRSR" id="PIRSR036426-1"/>
    </source>
</evidence>
<dbReference type="GO" id="GO:0032259">
    <property type="term" value="P:methylation"/>
    <property type="evidence" value="ECO:0007669"/>
    <property type="project" value="UniProtKB-KW"/>
</dbReference>
<dbReference type="SUPFAM" id="SSF51735">
    <property type="entry name" value="NAD(P)-binding Rossmann-fold domains"/>
    <property type="match status" value="1"/>
</dbReference>
<keyword evidence="8 15" id="KW-0520">NAD</keyword>
<feature type="region of interest" description="Precorrin-2 dehydrogenase / sirohydrochlorin ferrochelatase" evidence="15">
    <location>
        <begin position="1"/>
        <end position="203"/>
    </location>
</feature>
<accession>A0A2T3MSD1</accession>
<protein>
    <recommendedName>
        <fullName evidence="15">Siroheme synthase</fullName>
    </recommendedName>
    <domain>
        <recommendedName>
            <fullName evidence="15">Uroporphyrinogen-III C-methyltransferase</fullName>
            <shortName evidence="15">Urogen III methylase</shortName>
            <ecNumber evidence="15">2.1.1.107</ecNumber>
        </recommendedName>
        <alternativeName>
            <fullName evidence="15">SUMT</fullName>
        </alternativeName>
        <alternativeName>
            <fullName evidence="15">Uroporphyrinogen III methylase</fullName>
            <shortName evidence="15">UROM</shortName>
        </alternativeName>
    </domain>
    <domain>
        <recommendedName>
            <fullName evidence="15">Precorrin-2 dehydrogenase</fullName>
            <ecNumber evidence="15">1.3.1.76</ecNumber>
        </recommendedName>
    </domain>
    <domain>
        <recommendedName>
            <fullName evidence="15">Sirohydrochlorin ferrochelatase</fullName>
            <ecNumber evidence="15">4.99.1.4</ecNumber>
        </recommendedName>
    </domain>
</protein>
<dbReference type="PANTHER" id="PTHR45790">
    <property type="entry name" value="SIROHEME SYNTHASE-RELATED"/>
    <property type="match status" value="1"/>
</dbReference>
<comment type="pathway">
    <text evidence="1 15">Porphyrin-containing compound metabolism; siroheme biosynthesis; sirohydrochlorin from precorrin-2: step 1/1.</text>
</comment>
<dbReference type="EC" id="1.3.1.76" evidence="15"/>
<comment type="caution">
    <text evidence="21">The sequence shown here is derived from an EMBL/GenBank/DDBJ whole genome shotgun (WGS) entry which is preliminary data.</text>
</comment>
<dbReference type="GO" id="GO:0009236">
    <property type="term" value="P:cobalamin biosynthetic process"/>
    <property type="evidence" value="ECO:0007669"/>
    <property type="project" value="UniProtKB-UniRule"/>
</dbReference>
<evidence type="ECO:0000256" key="14">
    <source>
        <dbReference type="ARBA" id="ARBA00060548"/>
    </source>
</evidence>
<keyword evidence="6 15" id="KW-0949">S-adenosyl-L-methionine</keyword>
<dbReference type="EC" id="4.99.1.4" evidence="15"/>
<reference evidence="21 22" key="1">
    <citation type="submission" date="2018-03" db="EMBL/GenBank/DDBJ databases">
        <title>Whole genome sequencing of Histamine producing bacteria.</title>
        <authorList>
            <person name="Butler K."/>
        </authorList>
    </citation>
    <scope>NUCLEOTIDE SEQUENCE [LARGE SCALE GENOMIC DNA]</scope>
    <source>
        <strain evidence="21 22">DSM 16190</strain>
    </source>
</reference>
<proteinExistence type="inferred from homology"/>
<evidence type="ECO:0000259" key="19">
    <source>
        <dbReference type="Pfam" id="PF10414"/>
    </source>
</evidence>
<dbReference type="Pfam" id="PF13241">
    <property type="entry name" value="NAD_binding_7"/>
    <property type="match status" value="1"/>
</dbReference>
<evidence type="ECO:0000256" key="13">
    <source>
        <dbReference type="ARBA" id="ARBA00047561"/>
    </source>
</evidence>
<dbReference type="NCBIfam" id="TIGR01469">
    <property type="entry name" value="cobA_cysG_Cterm"/>
    <property type="match status" value="1"/>
</dbReference>
<dbReference type="Proteomes" id="UP000240904">
    <property type="component" value="Unassembled WGS sequence"/>
</dbReference>
<evidence type="ECO:0000256" key="10">
    <source>
        <dbReference type="ARBA" id="ARBA00023244"/>
    </source>
</evidence>
<dbReference type="Pfam" id="PF14824">
    <property type="entry name" value="Sirohm_synth_M"/>
    <property type="match status" value="1"/>
</dbReference>
<dbReference type="FunFam" id="3.30.160.110:FF:000001">
    <property type="entry name" value="Siroheme synthase"/>
    <property type="match status" value="1"/>
</dbReference>
<feature type="binding site" evidence="15">
    <location>
        <begin position="299"/>
        <end position="301"/>
    </location>
    <ligand>
        <name>S-adenosyl-L-methionine</name>
        <dbReference type="ChEBI" id="CHEBI:59789"/>
    </ligand>
</feature>
<dbReference type="RefSeq" id="WP_107285281.1">
    <property type="nucleotide sequence ID" value="NZ_PYMC01000025.1"/>
</dbReference>
<evidence type="ECO:0000256" key="1">
    <source>
        <dbReference type="ARBA" id="ARBA00005010"/>
    </source>
</evidence>
<dbReference type="GO" id="GO:0004851">
    <property type="term" value="F:uroporphyrin-III C-methyltransferase activity"/>
    <property type="evidence" value="ECO:0007669"/>
    <property type="project" value="UniProtKB-UniRule"/>
</dbReference>
<evidence type="ECO:0000256" key="6">
    <source>
        <dbReference type="ARBA" id="ARBA00022691"/>
    </source>
</evidence>
<dbReference type="InterPro" id="IPR019478">
    <property type="entry name" value="Sirohaem_synthase_dimer_dom"/>
</dbReference>
<dbReference type="InterPro" id="IPR012409">
    <property type="entry name" value="Sirohaem_synth"/>
</dbReference>
<feature type="binding site" evidence="15">
    <location>
        <position position="381"/>
    </location>
    <ligand>
        <name>S-adenosyl-L-methionine</name>
        <dbReference type="ChEBI" id="CHEBI:59789"/>
    </ligand>
</feature>
<feature type="binding site" evidence="15">
    <location>
        <position position="223"/>
    </location>
    <ligand>
        <name>S-adenosyl-L-methionine</name>
        <dbReference type="ChEBI" id="CHEBI:59789"/>
    </ligand>
</feature>
<feature type="domain" description="Tetrapyrrole methylase" evidence="18">
    <location>
        <begin position="216"/>
        <end position="425"/>
    </location>
</feature>
<dbReference type="InterPro" id="IPR050161">
    <property type="entry name" value="Siro_Cobalamin_biosynth"/>
</dbReference>
<dbReference type="PANTHER" id="PTHR45790:SF1">
    <property type="entry name" value="SIROHEME SYNTHASE"/>
    <property type="match status" value="1"/>
</dbReference>
<keyword evidence="7 15" id="KW-0560">Oxidoreductase</keyword>
<evidence type="ECO:0000256" key="9">
    <source>
        <dbReference type="ARBA" id="ARBA00023239"/>
    </source>
</evidence>
<keyword evidence="15" id="KW-0597">Phosphoprotein</keyword>
<feature type="domain" description="Siroheme synthase central" evidence="20">
    <location>
        <begin position="124"/>
        <end position="145"/>
    </location>
</feature>
<dbReference type="FunFam" id="3.40.1010.10:FF:000001">
    <property type="entry name" value="Siroheme synthase"/>
    <property type="match status" value="1"/>
</dbReference>
<dbReference type="Pfam" id="PF10414">
    <property type="entry name" value="CysG_dimeriser"/>
    <property type="match status" value="1"/>
</dbReference>
<sequence>MDYLPIFADLKRRPCLVVGGNDVAWRKTRMLLKAGADVRVIAPVLNHQFQQAVQQHKITHVADEFEPSHLDGIFLAIAATERKSVNALVYQSANQRQVLVNVVDNTQRCSFIVPSIVDRSPIIVAISSSGKAPVLARLIREKLEAILPQHLGKMATIAGRFRNQLAKTVTSFSARRQFWEKAFDGRFSELVAAGQEQEAEQELIDLSQSDSPQGQVALIGAGPGDASLLTLRALQLMQQADVVLYDYLVSDEVMDLVRRDAEQVCVGKKAGFHSVPQEETNQLIVQYAQQGKRVVRLKGGDPFVFGRGGEELEVLFDAGIPFQVVPGITAAAGATAYAGIPLTHRDHAQSAMFITGHLKPDSDQLDWSTLARGKQTLVIYMGLMKSGHIQQQLLKHGRGGDTPVAIIERGTQKTQKVLKGQLNELEQLAQNAASPALIVVGEVVNLSEKLHWFGKQEQQLQQSAVVRLA</sequence>
<dbReference type="GO" id="GO:0019354">
    <property type="term" value="P:siroheme biosynthetic process"/>
    <property type="evidence" value="ECO:0007669"/>
    <property type="project" value="UniProtKB-UniRule"/>
</dbReference>
<dbReference type="NCBIfam" id="NF007922">
    <property type="entry name" value="PRK10637.1"/>
    <property type="match status" value="1"/>
</dbReference>
<keyword evidence="4 15" id="KW-0489">Methyltransferase</keyword>
<dbReference type="SUPFAM" id="SSF75615">
    <property type="entry name" value="Siroheme synthase middle domains-like"/>
    <property type="match status" value="1"/>
</dbReference>
<dbReference type="EMBL" id="PYMC01000025">
    <property type="protein sequence ID" value="PSW00444.1"/>
    <property type="molecule type" value="Genomic_DNA"/>
</dbReference>
<dbReference type="Gene3D" id="3.30.160.110">
    <property type="entry name" value="Siroheme synthase, domain 2"/>
    <property type="match status" value="1"/>
</dbReference>
<dbReference type="CDD" id="cd11642">
    <property type="entry name" value="SUMT"/>
    <property type="match status" value="1"/>
</dbReference>
<evidence type="ECO:0000256" key="3">
    <source>
        <dbReference type="ARBA" id="ARBA00022573"/>
    </source>
</evidence>
<feature type="binding site" evidence="15">
    <location>
        <position position="410"/>
    </location>
    <ligand>
        <name>S-adenosyl-L-methionine</name>
        <dbReference type="ChEBI" id="CHEBI:59789"/>
    </ligand>
</feature>
<comment type="pathway">
    <text evidence="12 15">Porphyrin-containing compound metabolism; siroheme biosynthesis; precorrin-2 from uroporphyrinogen III: step 1/1.</text>
</comment>
<keyword evidence="3 15" id="KW-0169">Cobalamin biosynthesis</keyword>
<evidence type="ECO:0000256" key="12">
    <source>
        <dbReference type="ARBA" id="ARBA00025705"/>
    </source>
</evidence>
<evidence type="ECO:0000256" key="7">
    <source>
        <dbReference type="ARBA" id="ARBA00023002"/>
    </source>
</evidence>
<feature type="active site" description="Proton acceptor" evidence="15 16">
    <location>
        <position position="246"/>
    </location>
</feature>
<dbReference type="Gene3D" id="3.30.950.10">
    <property type="entry name" value="Methyltransferase, Cobalt-precorrin-4 Transmethylase, Domain 2"/>
    <property type="match status" value="1"/>
</dbReference>
<dbReference type="Gene3D" id="3.40.50.720">
    <property type="entry name" value="NAD(P)-binding Rossmann-like Domain"/>
    <property type="match status" value="1"/>
</dbReference>
<dbReference type="InterPro" id="IPR006366">
    <property type="entry name" value="CobA/CysG_C"/>
</dbReference>
<comment type="catalytic activity">
    <reaction evidence="13 15">
        <text>precorrin-2 + NAD(+) = sirohydrochlorin + NADH + 2 H(+)</text>
        <dbReference type="Rhea" id="RHEA:15613"/>
        <dbReference type="ChEBI" id="CHEBI:15378"/>
        <dbReference type="ChEBI" id="CHEBI:57540"/>
        <dbReference type="ChEBI" id="CHEBI:57945"/>
        <dbReference type="ChEBI" id="CHEBI:58351"/>
        <dbReference type="ChEBI" id="CHEBI:58827"/>
        <dbReference type="EC" id="1.3.1.76"/>
    </reaction>
</comment>
<dbReference type="PROSITE" id="PS00839">
    <property type="entry name" value="SUMT_1"/>
    <property type="match status" value="1"/>
</dbReference>
<organism evidence="21 22">
    <name type="scientific">Photobacterium lipolyticum</name>
    <dbReference type="NCBI Taxonomy" id="266810"/>
    <lineage>
        <taxon>Bacteria</taxon>
        <taxon>Pseudomonadati</taxon>
        <taxon>Pseudomonadota</taxon>
        <taxon>Gammaproteobacteria</taxon>
        <taxon>Vibrionales</taxon>
        <taxon>Vibrionaceae</taxon>
        <taxon>Photobacterium</taxon>
    </lineage>
</organism>
<name>A0A2T3MSD1_9GAMM</name>
<comment type="similarity">
    <text evidence="15">In the N-terminal section; belongs to the precorrin-2 dehydrogenase / sirohydrochlorin ferrochelatase family.</text>
</comment>
<dbReference type="InterPro" id="IPR035996">
    <property type="entry name" value="4pyrrol_Methylase_sf"/>
</dbReference>
<gene>
    <name evidence="21" type="primary">cobA</name>
    <name evidence="15" type="synonym">cysG</name>
    <name evidence="21" type="ORF">C9I89_20960</name>
</gene>
<dbReference type="InterPro" id="IPR000878">
    <property type="entry name" value="4pyrrol_Mease"/>
</dbReference>
<feature type="binding site" evidence="15">
    <location>
        <begin position="43"/>
        <end position="44"/>
    </location>
    <ligand>
        <name>NAD(+)</name>
        <dbReference type="ChEBI" id="CHEBI:57540"/>
    </ligand>
</feature>
<comment type="similarity">
    <text evidence="15">In the C-terminal section; belongs to the precorrin methyltransferase family.</text>
</comment>
<keyword evidence="11 15" id="KW-0511">Multifunctional enzyme</keyword>
<feature type="active site" description="Proton donor" evidence="15 16">
    <location>
        <position position="268"/>
    </location>
</feature>
<dbReference type="GO" id="GO:0051266">
    <property type="term" value="F:sirohydrochlorin ferrochelatase activity"/>
    <property type="evidence" value="ECO:0007669"/>
    <property type="project" value="UniProtKB-EC"/>
</dbReference>
<comment type="function">
    <text evidence="15">Multifunctional enzyme that catalyzes the SAM-dependent methylations of uroporphyrinogen III at position C-2 and C-7 to form precorrin-2 via precorrin-1. Then it catalyzes the NAD-dependent ring dehydrogenation of precorrin-2 to yield sirohydrochlorin. Finally, it catalyzes the ferrochelation of sirohydrochlorin to yield siroheme.</text>
</comment>
<keyword evidence="5 15" id="KW-0808">Transferase</keyword>
<comment type="catalytic activity">
    <reaction evidence="15">
        <text>uroporphyrinogen III + 2 S-adenosyl-L-methionine = precorrin-2 + 2 S-adenosyl-L-homocysteine + H(+)</text>
        <dbReference type="Rhea" id="RHEA:32459"/>
        <dbReference type="ChEBI" id="CHEBI:15378"/>
        <dbReference type="ChEBI" id="CHEBI:57308"/>
        <dbReference type="ChEBI" id="CHEBI:57856"/>
        <dbReference type="ChEBI" id="CHEBI:58827"/>
        <dbReference type="ChEBI" id="CHEBI:59789"/>
        <dbReference type="EC" id="2.1.1.107"/>
    </reaction>
</comment>
<keyword evidence="9 15" id="KW-0456">Lyase</keyword>
<feature type="domain" description="Sirohaem synthase dimerisation" evidence="19">
    <location>
        <begin position="150"/>
        <end position="204"/>
    </location>
</feature>
<dbReference type="InterPro" id="IPR014776">
    <property type="entry name" value="4pyrrole_Mease_sub2"/>
</dbReference>
<dbReference type="UniPathway" id="UPA00148">
    <property type="reaction ID" value="UER00211"/>
</dbReference>
<feature type="binding site" evidence="15">
    <location>
        <begin position="22"/>
        <end position="23"/>
    </location>
    <ligand>
        <name>NAD(+)</name>
        <dbReference type="ChEBI" id="CHEBI:57540"/>
    </ligand>
</feature>
<dbReference type="GO" id="GO:0043115">
    <property type="term" value="F:precorrin-2 dehydrogenase activity"/>
    <property type="evidence" value="ECO:0007669"/>
    <property type="project" value="UniProtKB-UniRule"/>
</dbReference>
<evidence type="ECO:0000256" key="2">
    <source>
        <dbReference type="ARBA" id="ARBA00005879"/>
    </source>
</evidence>
<feature type="binding site" evidence="15">
    <location>
        <begin position="329"/>
        <end position="330"/>
    </location>
    <ligand>
        <name>S-adenosyl-L-methionine</name>
        <dbReference type="ChEBI" id="CHEBI:59789"/>
    </ligand>
</feature>
<dbReference type="NCBIfam" id="TIGR01470">
    <property type="entry name" value="cysG_Nterm"/>
    <property type="match status" value="1"/>
</dbReference>
<evidence type="ECO:0000256" key="15">
    <source>
        <dbReference type="HAMAP-Rule" id="MF_01646"/>
    </source>
</evidence>
<dbReference type="PROSITE" id="PS00840">
    <property type="entry name" value="SUMT_2"/>
    <property type="match status" value="1"/>
</dbReference>
<evidence type="ECO:0000313" key="21">
    <source>
        <dbReference type="EMBL" id="PSW00444.1"/>
    </source>
</evidence>
<dbReference type="InterPro" id="IPR037115">
    <property type="entry name" value="Sirohaem_synt_dimer_dom_sf"/>
</dbReference>
<dbReference type="InterPro" id="IPR003043">
    <property type="entry name" value="Uropor_MeTrfase_CS"/>
</dbReference>
<evidence type="ECO:0000256" key="11">
    <source>
        <dbReference type="ARBA" id="ARBA00023268"/>
    </source>
</evidence>
<keyword evidence="22" id="KW-1185">Reference proteome</keyword>
<feature type="modified residue" description="Phosphoserine" evidence="15">
    <location>
        <position position="128"/>
    </location>
</feature>
<dbReference type="OrthoDB" id="9815856at2"/>